<dbReference type="AlphaFoldDB" id="A0A2K3D6Z1"/>
<reference evidence="2 3" key="1">
    <citation type="journal article" date="2007" name="Science">
        <title>The Chlamydomonas genome reveals the evolution of key animal and plant functions.</title>
        <authorList>
            <person name="Merchant S.S."/>
            <person name="Prochnik S.E."/>
            <person name="Vallon O."/>
            <person name="Harris E.H."/>
            <person name="Karpowicz S.J."/>
            <person name="Witman G.B."/>
            <person name="Terry A."/>
            <person name="Salamov A."/>
            <person name="Fritz-Laylin L.K."/>
            <person name="Marechal-Drouard L."/>
            <person name="Marshall W.F."/>
            <person name="Qu L.H."/>
            <person name="Nelson D.R."/>
            <person name="Sanderfoot A.A."/>
            <person name="Spalding M.H."/>
            <person name="Kapitonov V.V."/>
            <person name="Ren Q."/>
            <person name="Ferris P."/>
            <person name="Lindquist E."/>
            <person name="Shapiro H."/>
            <person name="Lucas S.M."/>
            <person name="Grimwood J."/>
            <person name="Schmutz J."/>
            <person name="Cardol P."/>
            <person name="Cerutti H."/>
            <person name="Chanfreau G."/>
            <person name="Chen C.L."/>
            <person name="Cognat V."/>
            <person name="Croft M.T."/>
            <person name="Dent R."/>
            <person name="Dutcher S."/>
            <person name="Fernandez E."/>
            <person name="Fukuzawa H."/>
            <person name="Gonzalez-Ballester D."/>
            <person name="Gonzalez-Halphen D."/>
            <person name="Hallmann A."/>
            <person name="Hanikenne M."/>
            <person name="Hippler M."/>
            <person name="Inwood W."/>
            <person name="Jabbari K."/>
            <person name="Kalanon M."/>
            <person name="Kuras R."/>
            <person name="Lefebvre P.A."/>
            <person name="Lemaire S.D."/>
            <person name="Lobanov A.V."/>
            <person name="Lohr M."/>
            <person name="Manuell A."/>
            <person name="Meier I."/>
            <person name="Mets L."/>
            <person name="Mittag M."/>
            <person name="Mittelmeier T."/>
            <person name="Moroney J.V."/>
            <person name="Moseley J."/>
            <person name="Napoli C."/>
            <person name="Nedelcu A.M."/>
            <person name="Niyogi K."/>
            <person name="Novoselov S.V."/>
            <person name="Paulsen I.T."/>
            <person name="Pazour G."/>
            <person name="Purton S."/>
            <person name="Ral J.P."/>
            <person name="Riano-Pachon D.M."/>
            <person name="Riekhof W."/>
            <person name="Rymarquis L."/>
            <person name="Schroda M."/>
            <person name="Stern D."/>
            <person name="Umen J."/>
            <person name="Willows R."/>
            <person name="Wilson N."/>
            <person name="Zimmer S.L."/>
            <person name="Allmer J."/>
            <person name="Balk J."/>
            <person name="Bisova K."/>
            <person name="Chen C.J."/>
            <person name="Elias M."/>
            <person name="Gendler K."/>
            <person name="Hauser C."/>
            <person name="Lamb M.R."/>
            <person name="Ledford H."/>
            <person name="Long J.C."/>
            <person name="Minagawa J."/>
            <person name="Page M.D."/>
            <person name="Pan J."/>
            <person name="Pootakham W."/>
            <person name="Roje S."/>
            <person name="Rose A."/>
            <person name="Stahlberg E."/>
            <person name="Terauchi A.M."/>
            <person name="Yang P."/>
            <person name="Ball S."/>
            <person name="Bowler C."/>
            <person name="Dieckmann C.L."/>
            <person name="Gladyshev V.N."/>
            <person name="Green P."/>
            <person name="Jorgensen R."/>
            <person name="Mayfield S."/>
            <person name="Mueller-Roeber B."/>
            <person name="Rajamani S."/>
            <person name="Sayre R.T."/>
            <person name="Brokstein P."/>
            <person name="Dubchak I."/>
            <person name="Goodstein D."/>
            <person name="Hornick L."/>
            <person name="Huang Y.W."/>
            <person name="Jhaveri J."/>
            <person name="Luo Y."/>
            <person name="Martinez D."/>
            <person name="Ngau W.C."/>
            <person name="Otillar B."/>
            <person name="Poliakov A."/>
            <person name="Porter A."/>
            <person name="Szajkowski L."/>
            <person name="Werner G."/>
            <person name="Zhou K."/>
            <person name="Grigoriev I.V."/>
            <person name="Rokhsar D.S."/>
            <person name="Grossman A.R."/>
        </authorList>
    </citation>
    <scope>NUCLEOTIDE SEQUENCE [LARGE SCALE GENOMIC DNA]</scope>
    <source>
        <strain evidence="3">CC-503</strain>
    </source>
</reference>
<dbReference type="EMBL" id="CM008973">
    <property type="protein sequence ID" value="PNW76302.1"/>
    <property type="molecule type" value="Genomic_DNA"/>
</dbReference>
<dbReference type="OrthoDB" id="156886at2759"/>
<dbReference type="RefSeq" id="XP_042919227.1">
    <property type="nucleotide sequence ID" value="XM_043068733.1"/>
</dbReference>
<dbReference type="InterPro" id="IPR009724">
    <property type="entry name" value="TMEM70"/>
</dbReference>
<organism evidence="2 3">
    <name type="scientific">Chlamydomonas reinhardtii</name>
    <name type="common">Chlamydomonas smithii</name>
    <dbReference type="NCBI Taxonomy" id="3055"/>
    <lineage>
        <taxon>Eukaryota</taxon>
        <taxon>Viridiplantae</taxon>
        <taxon>Chlorophyta</taxon>
        <taxon>core chlorophytes</taxon>
        <taxon>Chlorophyceae</taxon>
        <taxon>CS clade</taxon>
        <taxon>Chlamydomonadales</taxon>
        <taxon>Chlamydomonadaceae</taxon>
        <taxon>Chlamydomonas</taxon>
    </lineage>
</organism>
<feature type="compositionally biased region" description="Low complexity" evidence="1">
    <location>
        <begin position="123"/>
        <end position="152"/>
    </location>
</feature>
<dbReference type="ExpressionAtlas" id="A0A2K3D6Z1">
    <property type="expression patterns" value="baseline"/>
</dbReference>
<dbReference type="Pfam" id="PF06979">
    <property type="entry name" value="TMEM70"/>
    <property type="match status" value="1"/>
</dbReference>
<gene>
    <name evidence="2" type="ORF">CHLRE_12g540051v5</name>
</gene>
<name>A0A2K3D6Z1_CHLRE</name>
<evidence type="ECO:0000313" key="3">
    <source>
        <dbReference type="Proteomes" id="UP000006906"/>
    </source>
</evidence>
<dbReference type="GeneID" id="5719477"/>
<dbReference type="STRING" id="3055.A0A2K3D6Z1"/>
<dbReference type="Proteomes" id="UP000006906">
    <property type="component" value="Chromosome 12"/>
</dbReference>
<evidence type="ECO:0008006" key="4">
    <source>
        <dbReference type="Google" id="ProtNLM"/>
    </source>
</evidence>
<protein>
    <recommendedName>
        <fullName evidence="4">Transmembrane protein 186</fullName>
    </recommendedName>
</protein>
<feature type="region of interest" description="Disordered" evidence="1">
    <location>
        <begin position="123"/>
        <end position="178"/>
    </location>
</feature>
<evidence type="ECO:0000256" key="1">
    <source>
        <dbReference type="SAM" id="MobiDB-lite"/>
    </source>
</evidence>
<proteinExistence type="predicted"/>
<keyword evidence="3" id="KW-1185">Reference proteome</keyword>
<dbReference type="KEGG" id="cre:CHLRE_12g540051v5"/>
<dbReference type="InParanoid" id="A0A2K3D6Z1"/>
<feature type="compositionally biased region" description="Basic and acidic residues" evidence="1">
    <location>
        <begin position="157"/>
        <end position="174"/>
    </location>
</feature>
<dbReference type="Gramene" id="PNW76302">
    <property type="protein sequence ID" value="PNW76302"/>
    <property type="gene ID" value="CHLRE_12g540051v5"/>
</dbReference>
<dbReference type="InterPro" id="IPR045325">
    <property type="entry name" value="TMEM70/TMEM186/TMEM223"/>
</dbReference>
<dbReference type="GO" id="GO:0031966">
    <property type="term" value="C:mitochondrial membrane"/>
    <property type="evidence" value="ECO:0000318"/>
    <property type="project" value="GO_Central"/>
</dbReference>
<dbReference type="PANTHER" id="PTHR13281">
    <property type="entry name" value="TRANSMEMBRANE PROTEIN 70, MITOCHONDRIAL"/>
    <property type="match status" value="1"/>
</dbReference>
<feature type="region of interest" description="Disordered" evidence="1">
    <location>
        <begin position="47"/>
        <end position="72"/>
    </location>
</feature>
<dbReference type="PANTHER" id="PTHR13281:SF0">
    <property type="entry name" value="TRANSMEMBRANE PROTEIN 70, MITOCHONDRIAL"/>
    <property type="match status" value="1"/>
</dbReference>
<dbReference type="PaxDb" id="3055-EDP02991"/>
<accession>A0A2K3D6Z1</accession>
<dbReference type="GO" id="GO:0033615">
    <property type="term" value="P:mitochondrial proton-transporting ATP synthase complex assembly"/>
    <property type="evidence" value="ECO:0000318"/>
    <property type="project" value="GO_Central"/>
</dbReference>
<sequence length="333" mass="35297">MTGPGAVPPALIARWVQALPRALLPAAAAVPWTAGFLNHANSCIVTNDRPASSDSERNERVAEASSSHSTGVTAAALRHGAALRLGFGTAARKGWAMPAADGFPRLNRGFAASAPPLAAAAAAAEPAAPSGQPTGASGTSGSGSSPSPSSSSPEPPPQKEKEKEKQQRRLERPPNDVVYLGPLSQQHKLLKRISIANTLVASAAAPAIVTWADNISLVSRYGLATSLVLFGLITTGALHWVAQPYVHELRYTAASGQVEVRTTTLLGNSRWSVFSVDDVQPLPWNRPVATFMAKGRFYYIDVYSFPDEALLRRLTPDEDDVPQGYKDKDDDDD</sequence>
<evidence type="ECO:0000313" key="2">
    <source>
        <dbReference type="EMBL" id="PNW76302.1"/>
    </source>
</evidence>